<name>A0A835ZJY4_9STRA</name>
<proteinExistence type="predicted"/>
<dbReference type="Proteomes" id="UP000664859">
    <property type="component" value="Unassembled WGS sequence"/>
</dbReference>
<protein>
    <submittedName>
        <fullName evidence="2">Uncharacterized protein</fullName>
    </submittedName>
</protein>
<sequence>MRASRVAASNAARSAIDDKTASSRESSGNLKCHNRYQLVLQMWHSRLRLLESRPLGGANLHRTNQHNSANCPTLTEGGACGGAIANVVVGNGLGQSSHRSSSSGGICGSEVLVALDSGTSTHTFDPETVSWDMPAGLGDYRSCVEPVKGIGGTIAPEGVASMDAHFKVAGGGETPSALRDVMVCRGAGINLLSMSKLEEQGVALVIAGHEATLQYRGHSLPLTRHNGLYYALLRCAATLNSGTTTPALAGTGPKSISPSGTRAAAAVTTTTVTSIEPINLQIEGGQSPTSSARQRTTQEQRATHPSAGRLRGHNKENHLMVRAAFPGTGKVPWDTRTPRTQRARWRLHRHGQRSSVEKAVATATRCGHSYHGGGAHRAKRFGKAGYRFGGFKDPDRIGRLDQHADMIT</sequence>
<dbReference type="EMBL" id="JAFCMP010000035">
    <property type="protein sequence ID" value="KAG5190398.1"/>
    <property type="molecule type" value="Genomic_DNA"/>
</dbReference>
<evidence type="ECO:0000313" key="3">
    <source>
        <dbReference type="Proteomes" id="UP000664859"/>
    </source>
</evidence>
<gene>
    <name evidence="2" type="ORF">JKP88DRAFT_243095</name>
</gene>
<feature type="region of interest" description="Disordered" evidence="1">
    <location>
        <begin position="1"/>
        <end position="28"/>
    </location>
</feature>
<evidence type="ECO:0000256" key="1">
    <source>
        <dbReference type="SAM" id="MobiDB-lite"/>
    </source>
</evidence>
<evidence type="ECO:0000313" key="2">
    <source>
        <dbReference type="EMBL" id="KAG5190398.1"/>
    </source>
</evidence>
<accession>A0A835ZJY4</accession>
<dbReference type="AlphaFoldDB" id="A0A835ZJY4"/>
<feature type="region of interest" description="Disordered" evidence="1">
    <location>
        <begin position="281"/>
        <end position="311"/>
    </location>
</feature>
<organism evidence="2 3">
    <name type="scientific">Tribonema minus</name>
    <dbReference type="NCBI Taxonomy" id="303371"/>
    <lineage>
        <taxon>Eukaryota</taxon>
        <taxon>Sar</taxon>
        <taxon>Stramenopiles</taxon>
        <taxon>Ochrophyta</taxon>
        <taxon>PX clade</taxon>
        <taxon>Xanthophyceae</taxon>
        <taxon>Tribonematales</taxon>
        <taxon>Tribonemataceae</taxon>
        <taxon>Tribonema</taxon>
    </lineage>
</organism>
<reference evidence="2" key="1">
    <citation type="submission" date="2021-02" db="EMBL/GenBank/DDBJ databases">
        <title>First Annotated Genome of the Yellow-green Alga Tribonema minus.</title>
        <authorList>
            <person name="Mahan K.M."/>
        </authorList>
    </citation>
    <scope>NUCLEOTIDE SEQUENCE</scope>
    <source>
        <strain evidence="2">UTEX B ZZ1240</strain>
    </source>
</reference>
<feature type="compositionally biased region" description="Low complexity" evidence="1">
    <location>
        <begin position="1"/>
        <end position="14"/>
    </location>
</feature>
<feature type="compositionally biased region" description="Polar residues" evidence="1">
    <location>
        <begin position="284"/>
        <end position="295"/>
    </location>
</feature>
<comment type="caution">
    <text evidence="2">The sequence shown here is derived from an EMBL/GenBank/DDBJ whole genome shotgun (WGS) entry which is preliminary data.</text>
</comment>
<keyword evidence="3" id="KW-1185">Reference proteome</keyword>